<dbReference type="FunFam" id="3.40.850.10:FF:000167">
    <property type="entry name" value="Uncharacterized protein"/>
    <property type="match status" value="1"/>
</dbReference>
<evidence type="ECO:0000259" key="6">
    <source>
        <dbReference type="PROSITE" id="PS50067"/>
    </source>
</evidence>
<keyword evidence="3" id="KW-0505">Motor protein</keyword>
<dbReference type="EMBL" id="CAJEWN010000203">
    <property type="protein sequence ID" value="CAD2172612.1"/>
    <property type="molecule type" value="Genomic_DNA"/>
</dbReference>
<dbReference type="SUPFAM" id="SSF52540">
    <property type="entry name" value="P-loop containing nucleoside triphosphate hydrolases"/>
    <property type="match status" value="1"/>
</dbReference>
<dbReference type="InterPro" id="IPR032405">
    <property type="entry name" value="Kinesin_assoc"/>
</dbReference>
<feature type="domain" description="Kinesin motor" evidence="6">
    <location>
        <begin position="14"/>
        <end position="399"/>
    </location>
</feature>
<sequence length="1543" mass="176766">MTVKNQLTTFSSDKVKVAVRVRPLLNKKGKKLKKNFFQKKFFFSEKTKNVVKISKNSIILSHPNDVDSTNTKQFGFDFCFPSTQQQEFNPNIASTSSSSFNSTLSSQQFNTNLLEGTQEHLFEAIGIEVVNNAFCGFNTCVFAYGQTGSGKSYTMMGTKEEPGLIPRLCKELFQRINQNLSNIKVEISFYEVYNERIRDLLSNSKLLKVREHSLLGPIVEGLSIFQVTNVEQIDRFISIGNRQRSTAATLMNEQSSRSHSVFSIKITQIVVAVEDKNFTGETVSKISLVDLAGSERVQKTGAIGKRLEEGSNINKSLTALGKVIAALASNKNNGNTTQPKGGTNNKYFVPYRDSVLTWLLKENLGGNSRTTMIATISPSSEHYEETLSTLRFADRAKRIQTNAVVNEDPNAKIIRELREEVERLKKLNETTQEKQQEVLQEAMAQIAEQHNKEKQLALEKQYEEFSEYIRDLLINTQSPSSVAATPSGQFNGFSQFCDNGNIKNDKNKFLEWANERDQLFTARLEYLQKLIQQANKLCSDANLLSEMFARIFRKNARIYYSVNLHIPINNLKPSFLNFKTFRKNSLNNEEENNNSEYFNCICEPVILAVWGQINKNDKNCFSKEIANGSFQQFSIEEINLKLEEMREAISTVSLNSNLTINDGLNKWDELEELECNCNKRSFILQKQSLVGVANVYLGALLHNLTSPMQTQVLIINQQGEISGKLFVQIHKTALLSTSESSESMEFSDKEEAEDVILEELNQGIERQLLGQTIVAKVEILKATNLPLNQSHLVFCQYSFFDQPQLIIPSITNVEDTQNSSDTPNSSDVYFNSKNEFELVCTQTFLDYIQEDALSIEVWGHKQPLDDEEEIEEKQQKENNYLNNFVEQKMQILQERWKEVTKRLEIFCEILELNDVGEYIPVNVDTENNCGSGGVYRLRPGQQRRLRLTISSLEENGGYLPLHLEDVCSVSVGSIILNEEENNSKKLLDSYQENDLIKIGNLWNNLLLKREKYLQKELKSLNNFEEKERENSLFLSWIELIEERNALFLPTKEGIPGALIDLINLEGFEKYCPIIFLDRKEENEINLNEECEDENMSIIGEDCFLLGENTEEDDNLELVITEKDINQTRLSVICPWDSSLHECPAMNRESKIGEYIYVIVKVYIKISQPINACLVLRKRLCLQFISFEQRSQNLSTTTRWHSLFFSSWPLNKNELNQNEKEEEIIKKEEKRIGTGLFVDLIGCIPKCTLEMEKREILAELAIKNINLKEIDEEEKEEEKEEFIEGMERQQPIKLNKYLNEYLSKTIQNVEWLIKIDRLRQEEAINSLISKSKRIYLKPSSSSYNTTIIENNFLLSSQMKRTISLPNKISNFFTPPSNSFNKSSTQHKITTQKQSKINNKYLINRLPKSQSQNEGFNFVDSPDSPNSSGYASLASSSAGQFNLRLTGIEEEENQMNVSAAVSPHLTTNNNKNENSLTTCCENKLFSPTTTTTNFFQTNTSSNCQLNIESIENNFNNNNFFANKKKSKRKQIDNNLFLNRNEFLFN</sequence>
<dbReference type="Proteomes" id="UP000580250">
    <property type="component" value="Unassembled WGS sequence"/>
</dbReference>
<evidence type="ECO:0000313" key="8">
    <source>
        <dbReference type="Proteomes" id="UP000580250"/>
    </source>
</evidence>
<proteinExistence type="inferred from homology"/>
<gene>
    <name evidence="7" type="ORF">MENT_LOCUS24172</name>
</gene>
<comment type="similarity">
    <text evidence="3">Belongs to the TRAFAC class myosin-kinesin ATPase superfamily. Kinesin family.</text>
</comment>
<protein>
    <recommendedName>
        <fullName evidence="6">Kinesin motor domain-containing protein</fullName>
    </recommendedName>
</protein>
<keyword evidence="1 3" id="KW-0547">Nucleotide-binding</keyword>
<evidence type="ECO:0000256" key="2">
    <source>
        <dbReference type="ARBA" id="ARBA00022840"/>
    </source>
</evidence>
<dbReference type="Pfam" id="PF16183">
    <property type="entry name" value="Kinesin_assoc"/>
    <property type="match status" value="1"/>
</dbReference>
<dbReference type="PRINTS" id="PR00380">
    <property type="entry name" value="KINESINHEAVY"/>
</dbReference>
<dbReference type="InterPro" id="IPR022164">
    <property type="entry name" value="Kinesin-like"/>
</dbReference>
<dbReference type="GO" id="GO:0008017">
    <property type="term" value="F:microtubule binding"/>
    <property type="evidence" value="ECO:0007669"/>
    <property type="project" value="InterPro"/>
</dbReference>
<comment type="caution">
    <text evidence="7">The sequence shown here is derived from an EMBL/GenBank/DDBJ whole genome shotgun (WGS) entry which is preliminary data.</text>
</comment>
<dbReference type="GO" id="GO:0005524">
    <property type="term" value="F:ATP binding"/>
    <property type="evidence" value="ECO:0007669"/>
    <property type="project" value="UniProtKB-UniRule"/>
</dbReference>
<dbReference type="InterPro" id="IPR001752">
    <property type="entry name" value="Kinesin_motor_dom"/>
</dbReference>
<dbReference type="SMART" id="SM00129">
    <property type="entry name" value="KISc"/>
    <property type="match status" value="1"/>
</dbReference>
<dbReference type="PANTHER" id="PTHR47117">
    <property type="entry name" value="STAR-RELATED LIPID TRANSFER PROTEIN 9"/>
    <property type="match status" value="1"/>
</dbReference>
<evidence type="ECO:0000256" key="4">
    <source>
        <dbReference type="SAM" id="Coils"/>
    </source>
</evidence>
<feature type="binding site" evidence="3">
    <location>
        <begin position="145"/>
        <end position="152"/>
    </location>
    <ligand>
        <name>ATP</name>
        <dbReference type="ChEBI" id="CHEBI:30616"/>
    </ligand>
</feature>
<dbReference type="PROSITE" id="PS50067">
    <property type="entry name" value="KINESIN_MOTOR_2"/>
    <property type="match status" value="1"/>
</dbReference>
<dbReference type="InterPro" id="IPR036961">
    <property type="entry name" value="Kinesin_motor_dom_sf"/>
</dbReference>
<dbReference type="Gene3D" id="3.40.850.10">
    <property type="entry name" value="Kinesin motor domain"/>
    <property type="match status" value="1"/>
</dbReference>
<reference evidence="7 8" key="1">
    <citation type="submission" date="2020-08" db="EMBL/GenBank/DDBJ databases">
        <authorList>
            <person name="Koutsovoulos G."/>
            <person name="Danchin GJ E."/>
        </authorList>
    </citation>
    <scope>NUCLEOTIDE SEQUENCE [LARGE SCALE GENOMIC DNA]</scope>
</reference>
<feature type="region of interest" description="Disordered" evidence="5">
    <location>
        <begin position="1410"/>
        <end position="1430"/>
    </location>
</feature>
<evidence type="ECO:0000256" key="5">
    <source>
        <dbReference type="SAM" id="MobiDB-lite"/>
    </source>
</evidence>
<name>A0A6V7VCP1_MELEN</name>
<dbReference type="GO" id="GO:0007018">
    <property type="term" value="P:microtubule-based movement"/>
    <property type="evidence" value="ECO:0007669"/>
    <property type="project" value="InterPro"/>
</dbReference>
<evidence type="ECO:0000256" key="1">
    <source>
        <dbReference type="ARBA" id="ARBA00022741"/>
    </source>
</evidence>
<dbReference type="Pfam" id="PF00225">
    <property type="entry name" value="Kinesin"/>
    <property type="match status" value="1"/>
</dbReference>
<dbReference type="OrthoDB" id="3176171at2759"/>
<dbReference type="GO" id="GO:0003777">
    <property type="term" value="F:microtubule motor activity"/>
    <property type="evidence" value="ECO:0007669"/>
    <property type="project" value="InterPro"/>
</dbReference>
<accession>A0A6V7VCP1</accession>
<keyword evidence="4" id="KW-0175">Coiled coil</keyword>
<dbReference type="InterPro" id="IPR027417">
    <property type="entry name" value="P-loop_NTPase"/>
</dbReference>
<dbReference type="PROSITE" id="PS00411">
    <property type="entry name" value="KINESIN_MOTOR_1"/>
    <property type="match status" value="1"/>
</dbReference>
<organism evidence="7 8">
    <name type="scientific">Meloidogyne enterolobii</name>
    <name type="common">Root-knot nematode worm</name>
    <name type="synonym">Meloidogyne mayaguensis</name>
    <dbReference type="NCBI Taxonomy" id="390850"/>
    <lineage>
        <taxon>Eukaryota</taxon>
        <taxon>Metazoa</taxon>
        <taxon>Ecdysozoa</taxon>
        <taxon>Nematoda</taxon>
        <taxon>Chromadorea</taxon>
        <taxon>Rhabditida</taxon>
        <taxon>Tylenchina</taxon>
        <taxon>Tylenchomorpha</taxon>
        <taxon>Tylenchoidea</taxon>
        <taxon>Meloidogynidae</taxon>
        <taxon>Meloidogyninae</taxon>
        <taxon>Meloidogyne</taxon>
    </lineage>
</organism>
<keyword evidence="2 3" id="KW-0067">ATP-binding</keyword>
<dbReference type="Pfam" id="PF12473">
    <property type="entry name" value="DUF3694"/>
    <property type="match status" value="2"/>
</dbReference>
<evidence type="ECO:0000313" key="7">
    <source>
        <dbReference type="EMBL" id="CAD2172612.1"/>
    </source>
</evidence>
<feature type="coiled-coil region" evidence="4">
    <location>
        <begin position="410"/>
        <end position="459"/>
    </location>
</feature>
<evidence type="ECO:0000256" key="3">
    <source>
        <dbReference type="PROSITE-ProRule" id="PRU00283"/>
    </source>
</evidence>
<dbReference type="InterPro" id="IPR019821">
    <property type="entry name" value="Kinesin_motor_CS"/>
</dbReference>